<proteinExistence type="predicted"/>
<evidence type="ECO:0000313" key="1">
    <source>
        <dbReference type="EMBL" id="GBP94745.1"/>
    </source>
</evidence>
<dbReference type="EMBL" id="BGZK01002544">
    <property type="protein sequence ID" value="GBP94745.1"/>
    <property type="molecule type" value="Genomic_DNA"/>
</dbReference>
<organism evidence="1 2">
    <name type="scientific">Eumeta variegata</name>
    <name type="common">Bagworm moth</name>
    <name type="synonym">Eumeta japonica</name>
    <dbReference type="NCBI Taxonomy" id="151549"/>
    <lineage>
        <taxon>Eukaryota</taxon>
        <taxon>Metazoa</taxon>
        <taxon>Ecdysozoa</taxon>
        <taxon>Arthropoda</taxon>
        <taxon>Hexapoda</taxon>
        <taxon>Insecta</taxon>
        <taxon>Pterygota</taxon>
        <taxon>Neoptera</taxon>
        <taxon>Endopterygota</taxon>
        <taxon>Lepidoptera</taxon>
        <taxon>Glossata</taxon>
        <taxon>Ditrysia</taxon>
        <taxon>Tineoidea</taxon>
        <taxon>Psychidae</taxon>
        <taxon>Oiketicinae</taxon>
        <taxon>Eumeta</taxon>
    </lineage>
</organism>
<reference evidence="1 2" key="1">
    <citation type="journal article" date="2019" name="Commun. Biol.">
        <title>The bagworm genome reveals a unique fibroin gene that provides high tensile strength.</title>
        <authorList>
            <person name="Kono N."/>
            <person name="Nakamura H."/>
            <person name="Ohtoshi R."/>
            <person name="Tomita M."/>
            <person name="Numata K."/>
            <person name="Arakawa K."/>
        </authorList>
    </citation>
    <scope>NUCLEOTIDE SEQUENCE [LARGE SCALE GENOMIC DNA]</scope>
</reference>
<comment type="caution">
    <text evidence="1">The sequence shown here is derived from an EMBL/GenBank/DDBJ whole genome shotgun (WGS) entry which is preliminary data.</text>
</comment>
<accession>A0A4C2A704</accession>
<dbReference type="AlphaFoldDB" id="A0A4C2A704"/>
<sequence length="94" mass="10428">MYSNVDGYCKTPENPQGVQIIPTELIRATAARTTGRTRELLFYQITGQIFVRSYIFGLPGRGFTKLAPNDGSRGICGPNKIYASDTRGAHRNFN</sequence>
<protein>
    <submittedName>
        <fullName evidence="1">Uncharacterized protein</fullName>
    </submittedName>
</protein>
<keyword evidence="2" id="KW-1185">Reference proteome</keyword>
<evidence type="ECO:0000313" key="2">
    <source>
        <dbReference type="Proteomes" id="UP000299102"/>
    </source>
</evidence>
<dbReference type="Proteomes" id="UP000299102">
    <property type="component" value="Unassembled WGS sequence"/>
</dbReference>
<gene>
    <name evidence="1" type="ORF">EVAR_61513_1</name>
</gene>
<name>A0A4C2A704_EUMVA</name>